<keyword evidence="12" id="KW-0472">Membrane</keyword>
<evidence type="ECO:0000256" key="2">
    <source>
        <dbReference type="ARBA" id="ARBA00004174"/>
    </source>
</evidence>
<keyword evidence="6" id="KW-0479">Metal-binding</keyword>
<dbReference type="GO" id="GO:0005789">
    <property type="term" value="C:endoplasmic reticulum membrane"/>
    <property type="evidence" value="ECO:0007669"/>
    <property type="project" value="UniProtKB-SubCell"/>
</dbReference>
<evidence type="ECO:0000256" key="9">
    <source>
        <dbReference type="ARBA" id="ARBA00023002"/>
    </source>
</evidence>
<keyword evidence="11" id="KW-0503">Monooxygenase</keyword>
<evidence type="ECO:0000313" key="14">
    <source>
        <dbReference type="Proteomes" id="UP000821853"/>
    </source>
</evidence>
<dbReference type="OrthoDB" id="6419533at2759"/>
<dbReference type="Pfam" id="PF00067">
    <property type="entry name" value="p450"/>
    <property type="match status" value="1"/>
</dbReference>
<dbReference type="AlphaFoldDB" id="A0A9J6FT44"/>
<evidence type="ECO:0000256" key="5">
    <source>
        <dbReference type="ARBA" id="ARBA00022617"/>
    </source>
</evidence>
<evidence type="ECO:0000256" key="12">
    <source>
        <dbReference type="ARBA" id="ARBA00023136"/>
    </source>
</evidence>
<dbReference type="Gene3D" id="1.10.630.10">
    <property type="entry name" value="Cytochrome P450"/>
    <property type="match status" value="2"/>
</dbReference>
<keyword evidence="10" id="KW-0408">Iron</keyword>
<dbReference type="Proteomes" id="UP000821853">
    <property type="component" value="Unassembled WGS sequence"/>
</dbReference>
<dbReference type="VEuPathDB" id="VectorBase:HLOH_042295"/>
<dbReference type="EMBL" id="JABSTR010000003">
    <property type="protein sequence ID" value="KAH9365449.1"/>
    <property type="molecule type" value="Genomic_DNA"/>
</dbReference>
<evidence type="ECO:0000256" key="1">
    <source>
        <dbReference type="ARBA" id="ARBA00001971"/>
    </source>
</evidence>
<gene>
    <name evidence="13" type="ORF">HPB48_008901</name>
</gene>
<evidence type="ECO:0000256" key="3">
    <source>
        <dbReference type="ARBA" id="ARBA00004406"/>
    </source>
</evidence>
<keyword evidence="5" id="KW-0349">Heme</keyword>
<evidence type="ECO:0008006" key="15">
    <source>
        <dbReference type="Google" id="ProtNLM"/>
    </source>
</evidence>
<protein>
    <recommendedName>
        <fullName evidence="15">Cytochrome P450</fullName>
    </recommendedName>
</protein>
<sequence>MPSLCHCEKEFIDVLATCADNGAEVNISMLCERLTFDVISKTAFGIDTGVQKNPDHQLFQTAITVLPNILEEFAYHTCQNLYSWPWLVRLLVKVLTKLLWDPVTEMRNKAKAVIEFRRQNPQELGTVEMIPIRYDTTRLALTYWFYLMGKHPSIQEKMRKEALDAYKLELPSLSPATFMLQTLEAIEAGIKNR</sequence>
<comment type="caution">
    <text evidence="13">The sequence shown here is derived from an EMBL/GenBank/DDBJ whole genome shotgun (WGS) entry which is preliminary data.</text>
</comment>
<evidence type="ECO:0000256" key="7">
    <source>
        <dbReference type="ARBA" id="ARBA00022824"/>
    </source>
</evidence>
<keyword evidence="8" id="KW-0492">Microsome</keyword>
<comment type="cofactor">
    <cofactor evidence="1">
        <name>heme</name>
        <dbReference type="ChEBI" id="CHEBI:30413"/>
    </cofactor>
</comment>
<comment type="subcellular location">
    <subcellularLocation>
        <location evidence="3">Endoplasmic reticulum membrane</location>
        <topology evidence="3">Peripheral membrane protein</topology>
    </subcellularLocation>
    <subcellularLocation>
        <location evidence="2">Microsome membrane</location>
        <topology evidence="2">Peripheral membrane protein</topology>
    </subcellularLocation>
</comment>
<accession>A0A9J6FT44</accession>
<keyword evidence="14" id="KW-1185">Reference proteome</keyword>
<dbReference type="InterPro" id="IPR050476">
    <property type="entry name" value="Insect_CytP450_Detox"/>
</dbReference>
<proteinExistence type="inferred from homology"/>
<dbReference type="SUPFAM" id="SSF48264">
    <property type="entry name" value="Cytochrome P450"/>
    <property type="match status" value="1"/>
</dbReference>
<keyword evidence="7" id="KW-0256">Endoplasmic reticulum</keyword>
<comment type="similarity">
    <text evidence="4">Belongs to the cytochrome P450 family.</text>
</comment>
<evidence type="ECO:0000313" key="13">
    <source>
        <dbReference type="EMBL" id="KAH9365449.1"/>
    </source>
</evidence>
<evidence type="ECO:0000256" key="8">
    <source>
        <dbReference type="ARBA" id="ARBA00022848"/>
    </source>
</evidence>
<dbReference type="InterPro" id="IPR001128">
    <property type="entry name" value="Cyt_P450"/>
</dbReference>
<dbReference type="PANTHER" id="PTHR24292:SF102">
    <property type="entry name" value="CYTOCHROME P450 FAMILY-RELATED"/>
    <property type="match status" value="1"/>
</dbReference>
<evidence type="ECO:0000256" key="11">
    <source>
        <dbReference type="ARBA" id="ARBA00023033"/>
    </source>
</evidence>
<dbReference type="GO" id="GO:0004497">
    <property type="term" value="F:monooxygenase activity"/>
    <property type="evidence" value="ECO:0007669"/>
    <property type="project" value="UniProtKB-KW"/>
</dbReference>
<evidence type="ECO:0000256" key="6">
    <source>
        <dbReference type="ARBA" id="ARBA00022723"/>
    </source>
</evidence>
<keyword evidence="9" id="KW-0560">Oxidoreductase</keyword>
<dbReference type="InterPro" id="IPR036396">
    <property type="entry name" value="Cyt_P450_sf"/>
</dbReference>
<evidence type="ECO:0000256" key="4">
    <source>
        <dbReference type="ARBA" id="ARBA00010617"/>
    </source>
</evidence>
<name>A0A9J6FT44_HAELO</name>
<reference evidence="13 14" key="1">
    <citation type="journal article" date="2020" name="Cell">
        <title>Large-Scale Comparative Analyses of Tick Genomes Elucidate Their Genetic Diversity and Vector Capacities.</title>
        <authorList>
            <consortium name="Tick Genome and Microbiome Consortium (TIGMIC)"/>
            <person name="Jia N."/>
            <person name="Wang J."/>
            <person name="Shi W."/>
            <person name="Du L."/>
            <person name="Sun Y."/>
            <person name="Zhan W."/>
            <person name="Jiang J.F."/>
            <person name="Wang Q."/>
            <person name="Zhang B."/>
            <person name="Ji P."/>
            <person name="Bell-Sakyi L."/>
            <person name="Cui X.M."/>
            <person name="Yuan T.T."/>
            <person name="Jiang B.G."/>
            <person name="Yang W.F."/>
            <person name="Lam T.T."/>
            <person name="Chang Q.C."/>
            <person name="Ding S.J."/>
            <person name="Wang X.J."/>
            <person name="Zhu J.G."/>
            <person name="Ruan X.D."/>
            <person name="Zhao L."/>
            <person name="Wei J.T."/>
            <person name="Ye R.Z."/>
            <person name="Que T.C."/>
            <person name="Du C.H."/>
            <person name="Zhou Y.H."/>
            <person name="Cheng J.X."/>
            <person name="Dai P.F."/>
            <person name="Guo W.B."/>
            <person name="Han X.H."/>
            <person name="Huang E.J."/>
            <person name="Li L.F."/>
            <person name="Wei W."/>
            <person name="Gao Y.C."/>
            <person name="Liu J.Z."/>
            <person name="Shao H.Z."/>
            <person name="Wang X."/>
            <person name="Wang C.C."/>
            <person name="Yang T.C."/>
            <person name="Huo Q.B."/>
            <person name="Li W."/>
            <person name="Chen H.Y."/>
            <person name="Chen S.E."/>
            <person name="Zhou L.G."/>
            <person name="Ni X.B."/>
            <person name="Tian J.H."/>
            <person name="Sheng Y."/>
            <person name="Liu T."/>
            <person name="Pan Y.S."/>
            <person name="Xia L.Y."/>
            <person name="Li J."/>
            <person name="Zhao F."/>
            <person name="Cao W.C."/>
        </authorList>
    </citation>
    <scope>NUCLEOTIDE SEQUENCE [LARGE SCALE GENOMIC DNA]</scope>
    <source>
        <strain evidence="13">HaeL-2018</strain>
    </source>
</reference>
<organism evidence="13 14">
    <name type="scientific">Haemaphysalis longicornis</name>
    <name type="common">Bush tick</name>
    <dbReference type="NCBI Taxonomy" id="44386"/>
    <lineage>
        <taxon>Eukaryota</taxon>
        <taxon>Metazoa</taxon>
        <taxon>Ecdysozoa</taxon>
        <taxon>Arthropoda</taxon>
        <taxon>Chelicerata</taxon>
        <taxon>Arachnida</taxon>
        <taxon>Acari</taxon>
        <taxon>Parasitiformes</taxon>
        <taxon>Ixodida</taxon>
        <taxon>Ixodoidea</taxon>
        <taxon>Ixodidae</taxon>
        <taxon>Haemaphysalinae</taxon>
        <taxon>Haemaphysalis</taxon>
    </lineage>
</organism>
<evidence type="ECO:0000256" key="10">
    <source>
        <dbReference type="ARBA" id="ARBA00023004"/>
    </source>
</evidence>
<dbReference type="PANTHER" id="PTHR24292">
    <property type="entry name" value="CYTOCHROME P450"/>
    <property type="match status" value="1"/>
</dbReference>
<dbReference type="GO" id="GO:0016705">
    <property type="term" value="F:oxidoreductase activity, acting on paired donors, with incorporation or reduction of molecular oxygen"/>
    <property type="evidence" value="ECO:0007669"/>
    <property type="project" value="InterPro"/>
</dbReference>
<dbReference type="GO" id="GO:0005506">
    <property type="term" value="F:iron ion binding"/>
    <property type="evidence" value="ECO:0007669"/>
    <property type="project" value="InterPro"/>
</dbReference>
<dbReference type="GO" id="GO:0020037">
    <property type="term" value="F:heme binding"/>
    <property type="evidence" value="ECO:0007669"/>
    <property type="project" value="InterPro"/>
</dbReference>